<evidence type="ECO:0008006" key="3">
    <source>
        <dbReference type="Google" id="ProtNLM"/>
    </source>
</evidence>
<dbReference type="OrthoDB" id="2636646at2"/>
<dbReference type="EMBL" id="CP034550">
    <property type="protein sequence ID" value="QFZ18900.1"/>
    <property type="molecule type" value="Genomic_DNA"/>
</dbReference>
<reference evidence="2" key="1">
    <citation type="journal article" date="2021" name="Curr. Microbiol.">
        <title>Complete genome of nocamycin-producing strain Saccharothrix syringae NRRL B-16468 reveals the biosynthetic potential for secondary metabolites.</title>
        <authorList>
            <person name="Mo X."/>
            <person name="Yang S."/>
        </authorList>
    </citation>
    <scope>NUCLEOTIDE SEQUENCE [LARGE SCALE GENOMIC DNA]</scope>
    <source>
        <strain evidence="2">ATCC 51364 / DSM 43886 / JCM 6844 / KCTC 9398 / NBRC 14523 / NRRL B-16468 / INA 2240</strain>
    </source>
</reference>
<name>A0A5Q0GZD7_SACSY</name>
<proteinExistence type="predicted"/>
<organism evidence="1 2">
    <name type="scientific">Saccharothrix syringae</name>
    <name type="common">Nocardiopsis syringae</name>
    <dbReference type="NCBI Taxonomy" id="103733"/>
    <lineage>
        <taxon>Bacteria</taxon>
        <taxon>Bacillati</taxon>
        <taxon>Actinomycetota</taxon>
        <taxon>Actinomycetes</taxon>
        <taxon>Pseudonocardiales</taxon>
        <taxon>Pseudonocardiaceae</taxon>
        <taxon>Saccharothrix</taxon>
    </lineage>
</organism>
<dbReference type="GO" id="GO:0016746">
    <property type="term" value="F:acyltransferase activity"/>
    <property type="evidence" value="ECO:0007669"/>
    <property type="project" value="InterPro"/>
</dbReference>
<dbReference type="RefSeq" id="WP_033434038.1">
    <property type="nucleotide sequence ID" value="NZ_CP034550.1"/>
</dbReference>
<keyword evidence="2" id="KW-1185">Reference proteome</keyword>
<dbReference type="AlphaFoldDB" id="A0A5Q0GZD7"/>
<protein>
    <recommendedName>
        <fullName evidence="3">3-oxoacyl-ACP synthase</fullName>
    </recommendedName>
</protein>
<evidence type="ECO:0000313" key="1">
    <source>
        <dbReference type="EMBL" id="QFZ18900.1"/>
    </source>
</evidence>
<dbReference type="SUPFAM" id="SSF53901">
    <property type="entry name" value="Thiolase-like"/>
    <property type="match status" value="2"/>
</dbReference>
<dbReference type="InterPro" id="IPR016039">
    <property type="entry name" value="Thiolase-like"/>
</dbReference>
<dbReference type="Gene3D" id="3.40.47.10">
    <property type="match status" value="2"/>
</dbReference>
<sequence length="306" mass="31644">MTEPLPHLSGFAACLGAREAIRDAADPDLLAEATALHAADLRHYRRTDRDVVELATRSATRTLAAAATPPAAAVYTSDTFAGTPTKALRQVLDGTGLGDADGTVVGGRGCDNLWPALDAARSRLTGRAGVLVVTADRVDRGTRLNQDARTVMSDGAASCLVSLDSRGPAVRLRAGAALPVSPPPGAPPLLRARHHVTALRALSDRLFAEAGLAREGCTSVITSNVGLNVAQMFRSAVGGRDTALYRPRATDVGHCFAADGLHTLGLWLGEPGRAAGDVVLVVATSPHSCSLMLLEALTPGEVEVDA</sequence>
<dbReference type="Proteomes" id="UP000325787">
    <property type="component" value="Chromosome"/>
</dbReference>
<evidence type="ECO:0000313" key="2">
    <source>
        <dbReference type="Proteomes" id="UP000325787"/>
    </source>
</evidence>
<accession>A0A5Q0GZD7</accession>
<dbReference type="KEGG" id="ssyi:EKG83_16870"/>
<gene>
    <name evidence="1" type="ORF">EKG83_16870</name>
</gene>